<dbReference type="Proteomes" id="UP000011115">
    <property type="component" value="Unassembled WGS sequence"/>
</dbReference>
<dbReference type="Gramene" id="PGSC0003DMT400089817">
    <property type="protein sequence ID" value="PGSC0003DMT400089817"/>
    <property type="gene ID" value="PGSC0003DMG400039388"/>
</dbReference>
<organism evidence="1 2">
    <name type="scientific">Solanum tuberosum</name>
    <name type="common">Potato</name>
    <dbReference type="NCBI Taxonomy" id="4113"/>
    <lineage>
        <taxon>Eukaryota</taxon>
        <taxon>Viridiplantae</taxon>
        <taxon>Streptophyta</taxon>
        <taxon>Embryophyta</taxon>
        <taxon>Tracheophyta</taxon>
        <taxon>Spermatophyta</taxon>
        <taxon>Magnoliopsida</taxon>
        <taxon>eudicotyledons</taxon>
        <taxon>Gunneridae</taxon>
        <taxon>Pentapetalae</taxon>
        <taxon>asterids</taxon>
        <taxon>lamiids</taxon>
        <taxon>Solanales</taxon>
        <taxon>Solanaceae</taxon>
        <taxon>Solanoideae</taxon>
        <taxon>Solaneae</taxon>
        <taxon>Solanum</taxon>
    </lineage>
</organism>
<keyword evidence="2" id="KW-1185">Reference proteome</keyword>
<reference evidence="1" key="2">
    <citation type="submission" date="2015-06" db="UniProtKB">
        <authorList>
            <consortium name="EnsemblPlants"/>
        </authorList>
    </citation>
    <scope>IDENTIFICATION</scope>
    <source>
        <strain evidence="1">DM1-3 516 R44</strain>
    </source>
</reference>
<proteinExistence type="predicted"/>
<sequence>MSFTTREACHDFTLRQCETPFSNVFHGQSYNSLILPRPVKGPVVFDPNLTLLALHTGIVSRPAGWVVKRTTTRPGVRGPYLAIPNLSSLKPSQWSSFTSFRTDH</sequence>
<dbReference type="InParanoid" id="M1DIZ6"/>
<name>M1DIZ6_SOLTU</name>
<evidence type="ECO:0000313" key="2">
    <source>
        <dbReference type="Proteomes" id="UP000011115"/>
    </source>
</evidence>
<dbReference type="EnsemblPlants" id="PGSC0003DMT400089817">
    <property type="protein sequence ID" value="PGSC0003DMT400089817"/>
    <property type="gene ID" value="PGSC0003DMG400039388"/>
</dbReference>
<dbReference type="PaxDb" id="4113-PGSC0003DMT400089817"/>
<dbReference type="HOGENOM" id="CLU_2254905_0_0_1"/>
<protein>
    <submittedName>
        <fullName evidence="1">Uncharacterized protein</fullName>
    </submittedName>
</protein>
<reference evidence="2" key="1">
    <citation type="journal article" date="2011" name="Nature">
        <title>Genome sequence and analysis of the tuber crop potato.</title>
        <authorList>
            <consortium name="The Potato Genome Sequencing Consortium"/>
        </authorList>
    </citation>
    <scope>NUCLEOTIDE SEQUENCE [LARGE SCALE GENOMIC DNA]</scope>
    <source>
        <strain evidence="2">cv. DM1-3 516 R44</strain>
    </source>
</reference>
<accession>M1DIZ6</accession>
<dbReference type="AlphaFoldDB" id="M1DIZ6"/>
<evidence type="ECO:0000313" key="1">
    <source>
        <dbReference type="EnsemblPlants" id="PGSC0003DMT400089817"/>
    </source>
</evidence>